<proteinExistence type="predicted"/>
<dbReference type="OrthoDB" id="626665at2"/>
<evidence type="ECO:0000313" key="3">
    <source>
        <dbReference type="Proteomes" id="UP000294498"/>
    </source>
</evidence>
<dbReference type="Proteomes" id="UP000294498">
    <property type="component" value="Unassembled WGS sequence"/>
</dbReference>
<comment type="caution">
    <text evidence="2">The sequence shown here is derived from an EMBL/GenBank/DDBJ whole genome shotgun (WGS) entry which is preliminary data.</text>
</comment>
<accession>A0A4R8DUH9</accession>
<name>A0A4R8DUH9_9BACT</name>
<feature type="signal peptide" evidence="1">
    <location>
        <begin position="1"/>
        <end position="21"/>
    </location>
</feature>
<dbReference type="EMBL" id="SODV01000001">
    <property type="protein sequence ID" value="TDX02024.1"/>
    <property type="molecule type" value="Genomic_DNA"/>
</dbReference>
<dbReference type="NCBIfam" id="TIGR03519">
    <property type="entry name" value="T9SS_PorP_fam"/>
    <property type="match status" value="1"/>
</dbReference>
<feature type="chain" id="PRO_5020330075" evidence="1">
    <location>
        <begin position="22"/>
        <end position="338"/>
    </location>
</feature>
<protein>
    <submittedName>
        <fullName evidence="2">Type IX secretion system PorP/SprF family membrane protein</fullName>
    </submittedName>
</protein>
<organism evidence="2 3">
    <name type="scientific">Dinghuibacter silviterrae</name>
    <dbReference type="NCBI Taxonomy" id="1539049"/>
    <lineage>
        <taxon>Bacteria</taxon>
        <taxon>Pseudomonadati</taxon>
        <taxon>Bacteroidota</taxon>
        <taxon>Chitinophagia</taxon>
        <taxon>Chitinophagales</taxon>
        <taxon>Chitinophagaceae</taxon>
        <taxon>Dinghuibacter</taxon>
    </lineage>
</organism>
<dbReference type="RefSeq" id="WP_133994651.1">
    <property type="nucleotide sequence ID" value="NZ_SODV01000001.1"/>
</dbReference>
<dbReference type="Pfam" id="PF11751">
    <property type="entry name" value="PorP_SprF"/>
    <property type="match status" value="1"/>
</dbReference>
<dbReference type="AlphaFoldDB" id="A0A4R8DUH9"/>
<keyword evidence="3" id="KW-1185">Reference proteome</keyword>
<dbReference type="InterPro" id="IPR019861">
    <property type="entry name" value="PorP/SprF_Bacteroidetes"/>
</dbReference>
<keyword evidence="1" id="KW-0732">Signal</keyword>
<sequence length="338" mass="37784">MRNHFFALCVTTTCLLQAAHAQQSVQFSQYVFDGLTINPAYAGYKGDPYLNTTFRDQWTGFTGAPKTAVVSFDALTNVSDDRMGLGGQLLYDQLGPQQNYSLTGSYSYRIPLAGDQPDDPHRLCLGIAGLLSQYSLNGSTFQYEDPGDPLITGTTVRTKFVPDAHFGVFYYTKRFYAGGSILNLFSINGGRRIYYANGSAYSSLLEGTTMYLTAGGMLDLSDEVKFKPSIMIKEDFKGPTNSDFNVFFLFDEILWVGGSYRTSMKFWDKSNLQQNLQASDAASLMAEFYINPQFRIGYSYDFTTSGLSNYQSGSHELSLGITFKTKRFGQYMATPRYF</sequence>
<reference evidence="2 3" key="1">
    <citation type="submission" date="2019-03" db="EMBL/GenBank/DDBJ databases">
        <title>Genomic Encyclopedia of Type Strains, Phase IV (KMG-IV): sequencing the most valuable type-strain genomes for metagenomic binning, comparative biology and taxonomic classification.</title>
        <authorList>
            <person name="Goeker M."/>
        </authorList>
    </citation>
    <scope>NUCLEOTIDE SEQUENCE [LARGE SCALE GENOMIC DNA]</scope>
    <source>
        <strain evidence="2 3">DSM 100059</strain>
    </source>
</reference>
<evidence type="ECO:0000313" key="2">
    <source>
        <dbReference type="EMBL" id="TDX02024.1"/>
    </source>
</evidence>
<gene>
    <name evidence="2" type="ORF">EDB95_3071</name>
</gene>
<evidence type="ECO:0000256" key="1">
    <source>
        <dbReference type="SAM" id="SignalP"/>
    </source>
</evidence>